<sequence>MATPTRLERLLAGSARAATGTASYLDDRLGLGRRLAGRAS</sequence>
<evidence type="ECO:0000313" key="1">
    <source>
        <dbReference type="EMBL" id="MBB3731667.1"/>
    </source>
</evidence>
<evidence type="ECO:0000313" key="2">
    <source>
        <dbReference type="Proteomes" id="UP000579945"/>
    </source>
</evidence>
<reference evidence="1 2" key="1">
    <citation type="submission" date="2020-08" db="EMBL/GenBank/DDBJ databases">
        <title>Sequencing the genomes of 1000 actinobacteria strains.</title>
        <authorList>
            <person name="Klenk H.-P."/>
        </authorList>
    </citation>
    <scope>NUCLEOTIDE SEQUENCE [LARGE SCALE GENOMIC DNA]</scope>
    <source>
        <strain evidence="1 2">DSM 44320</strain>
    </source>
</reference>
<dbReference type="GeneID" id="95396334"/>
<organism evidence="1 2">
    <name type="scientific">Nonomuraea dietziae</name>
    <dbReference type="NCBI Taxonomy" id="65515"/>
    <lineage>
        <taxon>Bacteria</taxon>
        <taxon>Bacillati</taxon>
        <taxon>Actinomycetota</taxon>
        <taxon>Actinomycetes</taxon>
        <taxon>Streptosporangiales</taxon>
        <taxon>Streptosporangiaceae</taxon>
        <taxon>Nonomuraea</taxon>
    </lineage>
</organism>
<dbReference type="Proteomes" id="UP000579945">
    <property type="component" value="Unassembled WGS sequence"/>
</dbReference>
<dbReference type="RefSeq" id="WP_281388217.1">
    <property type="nucleotide sequence ID" value="NZ_BAAAXX010000013.1"/>
</dbReference>
<gene>
    <name evidence="1" type="ORF">FHR33_007527</name>
</gene>
<keyword evidence="2" id="KW-1185">Reference proteome</keyword>
<protein>
    <submittedName>
        <fullName evidence="1">Uncharacterized protein</fullName>
    </submittedName>
</protein>
<dbReference type="AlphaFoldDB" id="A0A7W5V6T5"/>
<name>A0A7W5V6T5_9ACTN</name>
<proteinExistence type="predicted"/>
<accession>A0A7W5V6T5</accession>
<comment type="caution">
    <text evidence="1">The sequence shown here is derived from an EMBL/GenBank/DDBJ whole genome shotgun (WGS) entry which is preliminary data.</text>
</comment>
<dbReference type="EMBL" id="JACIBV010000001">
    <property type="protein sequence ID" value="MBB3731667.1"/>
    <property type="molecule type" value="Genomic_DNA"/>
</dbReference>